<dbReference type="PANTHER" id="PTHR11592">
    <property type="entry name" value="GLUTATHIONE PEROXIDASE"/>
    <property type="match status" value="1"/>
</dbReference>
<dbReference type="AlphaFoldDB" id="A0A1V0BCX8"/>
<dbReference type="RefSeq" id="WP_054067987.1">
    <property type="nucleotide sequence ID" value="NZ_CATYED010000009.1"/>
</dbReference>
<dbReference type="InterPro" id="IPR000889">
    <property type="entry name" value="Glutathione_peroxidase"/>
</dbReference>
<dbReference type="EMBL" id="CP020121">
    <property type="protein sequence ID" value="AQZ97750.1"/>
    <property type="molecule type" value="Genomic_DNA"/>
</dbReference>
<dbReference type="GeneID" id="83038712"/>
<dbReference type="FunFam" id="3.40.30.10:FF:000010">
    <property type="entry name" value="Glutathione peroxidase"/>
    <property type="match status" value="1"/>
</dbReference>
<gene>
    <name evidence="6" type="ORF">B5M06_05185</name>
</gene>
<dbReference type="OrthoDB" id="9785502at2"/>
<dbReference type="GO" id="GO:0034599">
    <property type="term" value="P:cellular response to oxidative stress"/>
    <property type="evidence" value="ECO:0007669"/>
    <property type="project" value="TreeGrafter"/>
</dbReference>
<dbReference type="InterPro" id="IPR029759">
    <property type="entry name" value="GPX_AS"/>
</dbReference>
<dbReference type="PROSITE" id="PS00460">
    <property type="entry name" value="GLUTATHIONE_PEROXID_1"/>
    <property type="match status" value="1"/>
</dbReference>
<keyword evidence="3 5" id="KW-0560">Oxidoreductase</keyword>
<sequence>MPSFYDFQATSIDGQTVPLSQYRGQVVLVVNTASACGFTPQLQGLQELHTRYASQGLVILGFPCNQFGQQDKGSNSEIASFCQRNYGVEFAMMAKVDVNGSSAHPLFTWLKAQAPGVLGTQMIKWNFTKFLVGRSGQVLHRYAPTDKPQSMAADIEAALQQQA</sequence>
<accession>A0A1V0BCX8</accession>
<dbReference type="KEGG" id="cke:B5M06_05185"/>
<dbReference type="Gene3D" id="3.40.30.10">
    <property type="entry name" value="Glutaredoxin"/>
    <property type="match status" value="1"/>
</dbReference>
<dbReference type="PIRSF" id="PIRSF000303">
    <property type="entry name" value="Glutathion_perox"/>
    <property type="match status" value="1"/>
</dbReference>
<feature type="active site" evidence="4">
    <location>
        <position position="36"/>
    </location>
</feature>
<dbReference type="PROSITE" id="PS00763">
    <property type="entry name" value="GLUTATHIONE_PEROXID_2"/>
    <property type="match status" value="1"/>
</dbReference>
<dbReference type="GO" id="GO:0004601">
    <property type="term" value="F:peroxidase activity"/>
    <property type="evidence" value="ECO:0007669"/>
    <property type="project" value="UniProtKB-KW"/>
</dbReference>
<evidence type="ECO:0000256" key="3">
    <source>
        <dbReference type="ARBA" id="ARBA00023002"/>
    </source>
</evidence>
<name>A0A1V0BCX8_9BURK</name>
<evidence type="ECO:0000256" key="1">
    <source>
        <dbReference type="ARBA" id="ARBA00006926"/>
    </source>
</evidence>
<dbReference type="Pfam" id="PF00255">
    <property type="entry name" value="GSHPx"/>
    <property type="match status" value="1"/>
</dbReference>
<dbReference type="SUPFAM" id="SSF52833">
    <property type="entry name" value="Thioredoxin-like"/>
    <property type="match status" value="1"/>
</dbReference>
<keyword evidence="2 5" id="KW-0575">Peroxidase</keyword>
<comment type="similarity">
    <text evidence="1 5">Belongs to the glutathione peroxidase family.</text>
</comment>
<proteinExistence type="inferred from homology"/>
<protein>
    <recommendedName>
        <fullName evidence="5">Glutathione peroxidase</fullName>
    </recommendedName>
</protein>
<evidence type="ECO:0000256" key="4">
    <source>
        <dbReference type="PIRSR" id="PIRSR000303-1"/>
    </source>
</evidence>
<dbReference type="InterPro" id="IPR029760">
    <property type="entry name" value="GPX_CS"/>
</dbReference>
<reference evidence="6 7" key="1">
    <citation type="submission" date="2017-03" db="EMBL/GenBank/DDBJ databases">
        <title>Rapid Whole Genome Sequencing of Comamonas kerstersii Causing Continuous ambulatory Peritoneal Dialysis-Associated Peritonitis.</title>
        <authorList>
            <person name="Zheng B."/>
        </authorList>
    </citation>
    <scope>NUCLEOTIDE SEQUENCE [LARGE SCALE GENOMIC DNA]</scope>
    <source>
        <strain evidence="6 7">8943</strain>
    </source>
</reference>
<dbReference type="PROSITE" id="PS51355">
    <property type="entry name" value="GLUTATHIONE_PEROXID_3"/>
    <property type="match status" value="1"/>
</dbReference>
<evidence type="ECO:0000313" key="6">
    <source>
        <dbReference type="EMBL" id="AQZ97750.1"/>
    </source>
</evidence>
<evidence type="ECO:0000256" key="2">
    <source>
        <dbReference type="ARBA" id="ARBA00022559"/>
    </source>
</evidence>
<evidence type="ECO:0000313" key="7">
    <source>
        <dbReference type="Proteomes" id="UP000242792"/>
    </source>
</evidence>
<organism evidence="6 7">
    <name type="scientific">Comamonas kerstersii</name>
    <dbReference type="NCBI Taxonomy" id="225992"/>
    <lineage>
        <taxon>Bacteria</taxon>
        <taxon>Pseudomonadati</taxon>
        <taxon>Pseudomonadota</taxon>
        <taxon>Betaproteobacteria</taxon>
        <taxon>Burkholderiales</taxon>
        <taxon>Comamonadaceae</taxon>
        <taxon>Comamonas</taxon>
    </lineage>
</organism>
<dbReference type="PANTHER" id="PTHR11592:SF78">
    <property type="entry name" value="GLUTATHIONE PEROXIDASE"/>
    <property type="match status" value="1"/>
</dbReference>
<dbReference type="Proteomes" id="UP000242792">
    <property type="component" value="Chromosome"/>
</dbReference>
<dbReference type="InterPro" id="IPR036249">
    <property type="entry name" value="Thioredoxin-like_sf"/>
</dbReference>
<dbReference type="PRINTS" id="PR01011">
    <property type="entry name" value="GLUTPROXDASE"/>
</dbReference>
<dbReference type="CDD" id="cd00340">
    <property type="entry name" value="GSH_Peroxidase"/>
    <property type="match status" value="1"/>
</dbReference>
<evidence type="ECO:0000256" key="5">
    <source>
        <dbReference type="RuleBase" id="RU000499"/>
    </source>
</evidence>